<name>A0A6B0SME8_9EURY</name>
<feature type="transmembrane region" description="Helical" evidence="1">
    <location>
        <begin position="31"/>
        <end position="52"/>
    </location>
</feature>
<feature type="transmembrane region" description="Helical" evidence="1">
    <location>
        <begin position="86"/>
        <end position="109"/>
    </location>
</feature>
<dbReference type="RefSeq" id="WP_159525700.1">
    <property type="nucleotide sequence ID" value="NZ_WUUU01000029.1"/>
</dbReference>
<keyword evidence="1" id="KW-1133">Transmembrane helix</keyword>
<dbReference type="AlphaFoldDB" id="A0A6B0SME8"/>
<keyword evidence="1" id="KW-0812">Transmembrane</keyword>
<evidence type="ECO:0000313" key="3">
    <source>
        <dbReference type="Proteomes" id="UP000471521"/>
    </source>
</evidence>
<accession>A0A6B0SME8</accession>
<protein>
    <submittedName>
        <fullName evidence="2">Uncharacterized protein</fullName>
    </submittedName>
</protein>
<dbReference type="EMBL" id="WUUU01000029">
    <property type="protein sequence ID" value="MXR20142.1"/>
    <property type="molecule type" value="Genomic_DNA"/>
</dbReference>
<keyword evidence="1" id="KW-0472">Membrane</keyword>
<comment type="caution">
    <text evidence="2">The sequence shown here is derived from an EMBL/GenBank/DDBJ whole genome shotgun (WGS) entry which is preliminary data.</text>
</comment>
<evidence type="ECO:0000256" key="1">
    <source>
        <dbReference type="SAM" id="Phobius"/>
    </source>
</evidence>
<evidence type="ECO:0000313" key="2">
    <source>
        <dbReference type="EMBL" id="MXR20142.1"/>
    </source>
</evidence>
<keyword evidence="3" id="KW-1185">Reference proteome</keyword>
<proteinExistence type="predicted"/>
<dbReference type="Pfam" id="PF25957">
    <property type="entry name" value="DUF7994"/>
    <property type="match status" value="1"/>
</dbReference>
<feature type="transmembrane region" description="Helical" evidence="1">
    <location>
        <begin position="59"/>
        <end position="80"/>
    </location>
</feature>
<dbReference type="Proteomes" id="UP000471521">
    <property type="component" value="Unassembled WGS sequence"/>
</dbReference>
<sequence length="118" mass="11614">MNQRSLTQWLGAALLVAAVGALVVSGVPPLLLGVQMGLLAVAGVLFFAAGVVDGVRWGLLAGLGNIALGASLLVNGLGTASAADGSLFHTGVLVVAGGSLALLGVLYVIDHDAIDTEL</sequence>
<reference evidence="2 3" key="1">
    <citation type="submission" date="2019-12" db="EMBL/GenBank/DDBJ databases">
        <title>Isolation and characterization of three novel carbon monoxide-oxidizing members of Halobacteria from salione crusts and soils.</title>
        <authorList>
            <person name="Myers M.R."/>
            <person name="King G.M."/>
        </authorList>
    </citation>
    <scope>NUCLEOTIDE SEQUENCE [LARGE SCALE GENOMIC DNA]</scope>
    <source>
        <strain evidence="2 3">PCN9</strain>
    </source>
</reference>
<dbReference type="InterPro" id="IPR058307">
    <property type="entry name" value="DUF7994"/>
</dbReference>
<organism evidence="2 3">
    <name type="scientific">Halobacterium bonnevillei</name>
    <dbReference type="NCBI Taxonomy" id="2692200"/>
    <lineage>
        <taxon>Archaea</taxon>
        <taxon>Methanobacteriati</taxon>
        <taxon>Methanobacteriota</taxon>
        <taxon>Stenosarchaea group</taxon>
        <taxon>Halobacteria</taxon>
        <taxon>Halobacteriales</taxon>
        <taxon>Halobacteriaceae</taxon>
        <taxon>Halobacterium</taxon>
    </lineage>
</organism>
<gene>
    <name evidence="2" type="ORF">GRX66_05830</name>
</gene>